<dbReference type="InParanoid" id="A0A7N2M3K5"/>
<reference evidence="1" key="2">
    <citation type="submission" date="2021-01" db="UniProtKB">
        <authorList>
            <consortium name="EnsemblPlants"/>
        </authorList>
    </citation>
    <scope>IDENTIFICATION</scope>
</reference>
<sequence length="149" mass="17417">MTYSVKYCCRQNFQLPMNMGSASIYWYVSIYGNSITYIYEKPYIGQDGHDSHHFILWVMKEYGVTSSWTQYFTDDGEFGKVIPRPICFRRNGDIVFVSSERQFVSWNCESKELKDLRMIGYNNTFVDSYVESLVLLDKAANSAVTYYGE</sequence>
<name>A0A7N2M3K5_QUELO</name>
<reference evidence="1 2" key="1">
    <citation type="journal article" date="2016" name="G3 (Bethesda)">
        <title>First Draft Assembly and Annotation of the Genome of a California Endemic Oak Quercus lobata Nee (Fagaceae).</title>
        <authorList>
            <person name="Sork V.L."/>
            <person name="Fitz-Gibbon S.T."/>
            <person name="Puiu D."/>
            <person name="Crepeau M."/>
            <person name="Gugger P.F."/>
            <person name="Sherman R."/>
            <person name="Stevens K."/>
            <person name="Langley C.H."/>
            <person name="Pellegrini M."/>
            <person name="Salzberg S.L."/>
        </authorList>
    </citation>
    <scope>NUCLEOTIDE SEQUENCE [LARGE SCALE GENOMIC DNA]</scope>
    <source>
        <strain evidence="1 2">cv. SW786</strain>
    </source>
</reference>
<organism evidence="1 2">
    <name type="scientific">Quercus lobata</name>
    <name type="common">Valley oak</name>
    <dbReference type="NCBI Taxonomy" id="97700"/>
    <lineage>
        <taxon>Eukaryota</taxon>
        <taxon>Viridiplantae</taxon>
        <taxon>Streptophyta</taxon>
        <taxon>Embryophyta</taxon>
        <taxon>Tracheophyta</taxon>
        <taxon>Spermatophyta</taxon>
        <taxon>Magnoliopsida</taxon>
        <taxon>eudicotyledons</taxon>
        <taxon>Gunneridae</taxon>
        <taxon>Pentapetalae</taxon>
        <taxon>rosids</taxon>
        <taxon>fabids</taxon>
        <taxon>Fagales</taxon>
        <taxon>Fagaceae</taxon>
        <taxon>Quercus</taxon>
    </lineage>
</organism>
<dbReference type="Proteomes" id="UP000594261">
    <property type="component" value="Chromosome 7"/>
</dbReference>
<evidence type="ECO:0000313" key="1">
    <source>
        <dbReference type="EnsemblPlants" id="QL07p003478:mrna:CDS:2"/>
    </source>
</evidence>
<evidence type="ECO:0000313" key="2">
    <source>
        <dbReference type="Proteomes" id="UP000594261"/>
    </source>
</evidence>
<dbReference type="EnsemblPlants" id="QL07p003478:mrna">
    <property type="protein sequence ID" value="QL07p003478:mrna:CDS:2"/>
    <property type="gene ID" value="QL07p003478"/>
</dbReference>
<protein>
    <recommendedName>
        <fullName evidence="3">F-box protein</fullName>
    </recommendedName>
</protein>
<dbReference type="Gramene" id="QL07p003478:mrna">
    <property type="protein sequence ID" value="QL07p003478:mrna:CDS:2"/>
    <property type="gene ID" value="QL07p003478"/>
</dbReference>
<dbReference type="EMBL" id="LRBV02000007">
    <property type="status" value="NOT_ANNOTATED_CDS"/>
    <property type="molecule type" value="Genomic_DNA"/>
</dbReference>
<proteinExistence type="predicted"/>
<accession>A0A7N2M3K5</accession>
<dbReference type="AlphaFoldDB" id="A0A7N2M3K5"/>
<evidence type="ECO:0008006" key="3">
    <source>
        <dbReference type="Google" id="ProtNLM"/>
    </source>
</evidence>
<keyword evidence="2" id="KW-1185">Reference proteome</keyword>